<evidence type="ECO:0000313" key="9">
    <source>
        <dbReference type="EMBL" id="KAK8957863.1"/>
    </source>
</evidence>
<dbReference type="AlphaFoldDB" id="A0AAP0C2F6"/>
<dbReference type="InterPro" id="IPR030182">
    <property type="entry name" value="PUP_plant"/>
</dbReference>
<evidence type="ECO:0000256" key="7">
    <source>
        <dbReference type="RuleBase" id="RU368015"/>
    </source>
</evidence>
<evidence type="ECO:0000256" key="1">
    <source>
        <dbReference type="ARBA" id="ARBA00004141"/>
    </source>
</evidence>
<evidence type="ECO:0000256" key="6">
    <source>
        <dbReference type="ARBA" id="ARBA00023136"/>
    </source>
</evidence>
<dbReference type="GO" id="GO:0016020">
    <property type="term" value="C:membrane"/>
    <property type="evidence" value="ECO:0007669"/>
    <property type="project" value="UniProtKB-SubCell"/>
</dbReference>
<feature type="transmembrane region" description="Helical" evidence="7">
    <location>
        <begin position="102"/>
        <end position="127"/>
    </location>
</feature>
<keyword evidence="3 7" id="KW-0813">Transport</keyword>
<name>A0AAP0C2F6_9ASPA</name>
<protein>
    <recommendedName>
        <fullName evidence="7">Probable purine permease</fullName>
    </recommendedName>
</protein>
<feature type="transmembrane region" description="Helical" evidence="7">
    <location>
        <begin position="62"/>
        <end position="81"/>
    </location>
</feature>
<feature type="transmembrane region" description="Helical" evidence="7">
    <location>
        <begin position="197"/>
        <end position="217"/>
    </location>
</feature>
<dbReference type="GO" id="GO:0015211">
    <property type="term" value="F:purine nucleoside transmembrane transporter activity"/>
    <property type="evidence" value="ECO:0007669"/>
    <property type="project" value="UniProtKB-UniRule"/>
</dbReference>
<dbReference type="Proteomes" id="UP001418222">
    <property type="component" value="Unassembled WGS sequence"/>
</dbReference>
<evidence type="ECO:0000256" key="5">
    <source>
        <dbReference type="ARBA" id="ARBA00022989"/>
    </source>
</evidence>
<sequence>MEIEWQPIQSQPTTPAAAIFDKPVNTKRILLLLLNVVLLMVGGSGSPIFVRIYFLHGGNRKWFASFLQTAAFPFLLLPLLFSFSRRRRRSRSRSSSASPTPLFLISPFLLVSSAVIGILTGLVNFLYSYGSSYLPVSTSSLLISTQLGFTALLAFLIVRQKFTASSINSVVLLTFSAVVLGVHANGDRPEGESTAKYLAGFAMMLGAAVLYGLVLPLMELMYNKAKQDISYTLVIEIQIVMAAAATAFCAVGMVVNNDFQEKTGLLIKHSLSHFISSYVKGYEVYGASIAALSGFVEPKKLKRPWDGDDAADLPPSKKKKLKKKSLASKDNPPLDAEDIVTPSDNYEIHAQTQQLLDDLRLSDIPELLAQESSLALHRLLLLLRTSS</sequence>
<comment type="caution">
    <text evidence="7">Lacks conserved residue(s) required for the propagation of feature annotation.</text>
</comment>
<reference evidence="9 10" key="1">
    <citation type="journal article" date="2022" name="Nat. Plants">
        <title>Genomes of leafy and leafless Platanthera orchids illuminate the evolution of mycoheterotrophy.</title>
        <authorList>
            <person name="Li M.H."/>
            <person name="Liu K.W."/>
            <person name="Li Z."/>
            <person name="Lu H.C."/>
            <person name="Ye Q.L."/>
            <person name="Zhang D."/>
            <person name="Wang J.Y."/>
            <person name="Li Y.F."/>
            <person name="Zhong Z.M."/>
            <person name="Liu X."/>
            <person name="Yu X."/>
            <person name="Liu D.K."/>
            <person name="Tu X.D."/>
            <person name="Liu B."/>
            <person name="Hao Y."/>
            <person name="Liao X.Y."/>
            <person name="Jiang Y.T."/>
            <person name="Sun W.H."/>
            <person name="Chen J."/>
            <person name="Chen Y.Q."/>
            <person name="Ai Y."/>
            <person name="Zhai J.W."/>
            <person name="Wu S.S."/>
            <person name="Zhou Z."/>
            <person name="Hsiao Y.Y."/>
            <person name="Wu W.L."/>
            <person name="Chen Y.Y."/>
            <person name="Lin Y.F."/>
            <person name="Hsu J.L."/>
            <person name="Li C.Y."/>
            <person name="Wang Z.W."/>
            <person name="Zhao X."/>
            <person name="Zhong W.Y."/>
            <person name="Ma X.K."/>
            <person name="Ma L."/>
            <person name="Huang J."/>
            <person name="Chen G.Z."/>
            <person name="Huang M.Z."/>
            <person name="Huang L."/>
            <person name="Peng D.H."/>
            <person name="Luo Y.B."/>
            <person name="Zou S.Q."/>
            <person name="Chen S.P."/>
            <person name="Lan S."/>
            <person name="Tsai W.C."/>
            <person name="Van de Peer Y."/>
            <person name="Liu Z.J."/>
        </authorList>
    </citation>
    <scope>NUCLEOTIDE SEQUENCE [LARGE SCALE GENOMIC DNA]</scope>
    <source>
        <strain evidence="9">Lor287</strain>
    </source>
</reference>
<feature type="transmembrane region" description="Helical" evidence="7">
    <location>
        <begin position="165"/>
        <end position="185"/>
    </location>
</feature>
<feature type="transmembrane region" description="Helical" evidence="7">
    <location>
        <begin position="139"/>
        <end position="158"/>
    </location>
</feature>
<feature type="transmembrane region" description="Helical" evidence="7">
    <location>
        <begin position="229"/>
        <end position="255"/>
    </location>
</feature>
<dbReference type="InterPro" id="IPR037185">
    <property type="entry name" value="EmrE-like"/>
</dbReference>
<dbReference type="GO" id="GO:0005345">
    <property type="term" value="F:purine nucleobase transmembrane transporter activity"/>
    <property type="evidence" value="ECO:0007669"/>
    <property type="project" value="UniProtKB-UniRule"/>
</dbReference>
<comment type="similarity">
    <text evidence="2 7">Belongs to the purine permeases (TC 2.A.7.14) family.</text>
</comment>
<evidence type="ECO:0000256" key="2">
    <source>
        <dbReference type="ARBA" id="ARBA00006213"/>
    </source>
</evidence>
<evidence type="ECO:0000313" key="10">
    <source>
        <dbReference type="Proteomes" id="UP001418222"/>
    </source>
</evidence>
<proteinExistence type="inferred from homology"/>
<comment type="caution">
    <text evidence="9">The sequence shown here is derived from an EMBL/GenBank/DDBJ whole genome shotgun (WGS) entry which is preliminary data.</text>
</comment>
<feature type="region of interest" description="Disordered" evidence="8">
    <location>
        <begin position="306"/>
        <end position="336"/>
    </location>
</feature>
<evidence type="ECO:0000256" key="3">
    <source>
        <dbReference type="ARBA" id="ARBA00022448"/>
    </source>
</evidence>
<gene>
    <name evidence="9" type="primary">PUP1</name>
    <name evidence="9" type="ORF">KSP39_PZI001378</name>
</gene>
<feature type="transmembrane region" description="Helical" evidence="7">
    <location>
        <begin position="29"/>
        <end position="50"/>
    </location>
</feature>
<dbReference type="SUPFAM" id="SSF103481">
    <property type="entry name" value="Multidrug resistance efflux transporter EmrE"/>
    <property type="match status" value="1"/>
</dbReference>
<dbReference type="Pfam" id="PF16913">
    <property type="entry name" value="PUNUT"/>
    <property type="match status" value="1"/>
</dbReference>
<keyword evidence="4 7" id="KW-0812">Transmembrane</keyword>
<keyword evidence="10" id="KW-1185">Reference proteome</keyword>
<dbReference type="PANTHER" id="PTHR31376:SF105">
    <property type="entry name" value="PURINE PERMEASE-RELATED"/>
    <property type="match status" value="1"/>
</dbReference>
<dbReference type="EMBL" id="JBBWWQ010000001">
    <property type="protein sequence ID" value="KAK8957863.1"/>
    <property type="molecule type" value="Genomic_DNA"/>
</dbReference>
<accession>A0AAP0C2F6</accession>
<comment type="subcellular location">
    <subcellularLocation>
        <location evidence="1 7">Membrane</location>
        <topology evidence="1 7">Multi-pass membrane protein</topology>
    </subcellularLocation>
</comment>
<keyword evidence="6 7" id="KW-0472">Membrane</keyword>
<organism evidence="9 10">
    <name type="scientific">Platanthera zijinensis</name>
    <dbReference type="NCBI Taxonomy" id="2320716"/>
    <lineage>
        <taxon>Eukaryota</taxon>
        <taxon>Viridiplantae</taxon>
        <taxon>Streptophyta</taxon>
        <taxon>Embryophyta</taxon>
        <taxon>Tracheophyta</taxon>
        <taxon>Spermatophyta</taxon>
        <taxon>Magnoliopsida</taxon>
        <taxon>Liliopsida</taxon>
        <taxon>Asparagales</taxon>
        <taxon>Orchidaceae</taxon>
        <taxon>Orchidoideae</taxon>
        <taxon>Orchideae</taxon>
        <taxon>Orchidinae</taxon>
        <taxon>Platanthera</taxon>
    </lineage>
</organism>
<evidence type="ECO:0000256" key="4">
    <source>
        <dbReference type="ARBA" id="ARBA00022692"/>
    </source>
</evidence>
<feature type="compositionally biased region" description="Basic residues" evidence="8">
    <location>
        <begin position="316"/>
        <end position="326"/>
    </location>
</feature>
<keyword evidence="5 7" id="KW-1133">Transmembrane helix</keyword>
<evidence type="ECO:0000256" key="8">
    <source>
        <dbReference type="SAM" id="MobiDB-lite"/>
    </source>
</evidence>
<dbReference type="PANTHER" id="PTHR31376">
    <property type="entry name" value="OS09G0467300 PROTEIN-RELATED"/>
    <property type="match status" value="1"/>
</dbReference>